<evidence type="ECO:0000313" key="2">
    <source>
        <dbReference type="EMBL" id="NRS93654.1"/>
    </source>
</evidence>
<feature type="transmembrane region" description="Helical" evidence="1">
    <location>
        <begin position="40"/>
        <end position="61"/>
    </location>
</feature>
<protein>
    <submittedName>
        <fullName evidence="2">Tetratricopeptide (TPR) repeat protein</fullName>
    </submittedName>
</protein>
<name>A0A8J8G973_9FLAO</name>
<dbReference type="Proteomes" id="UP000610746">
    <property type="component" value="Unassembled WGS sequence"/>
</dbReference>
<proteinExistence type="predicted"/>
<dbReference type="InterPro" id="IPR011990">
    <property type="entry name" value="TPR-like_helical_dom_sf"/>
</dbReference>
<evidence type="ECO:0000313" key="3">
    <source>
        <dbReference type="Proteomes" id="UP000610746"/>
    </source>
</evidence>
<gene>
    <name evidence="2" type="ORF">HNQ03_002745</name>
</gene>
<evidence type="ECO:0000256" key="1">
    <source>
        <dbReference type="SAM" id="Phobius"/>
    </source>
</evidence>
<dbReference type="SUPFAM" id="SSF48452">
    <property type="entry name" value="TPR-like"/>
    <property type="match status" value="1"/>
</dbReference>
<feature type="transmembrane region" description="Helical" evidence="1">
    <location>
        <begin position="12"/>
        <end position="34"/>
    </location>
</feature>
<comment type="caution">
    <text evidence="2">The sequence shown here is derived from an EMBL/GenBank/DDBJ whole genome shotgun (WGS) entry which is preliminary data.</text>
</comment>
<accession>A0A8J8G973</accession>
<organism evidence="2 3">
    <name type="scientific">Frigoriflavimonas asaccharolytica</name>
    <dbReference type="NCBI Taxonomy" id="2735899"/>
    <lineage>
        <taxon>Bacteria</taxon>
        <taxon>Pseudomonadati</taxon>
        <taxon>Bacteroidota</taxon>
        <taxon>Flavobacteriia</taxon>
        <taxon>Flavobacteriales</taxon>
        <taxon>Weeksellaceae</taxon>
        <taxon>Frigoriflavimonas</taxon>
    </lineage>
</organism>
<dbReference type="EMBL" id="JABSNO010000025">
    <property type="protein sequence ID" value="NRS93654.1"/>
    <property type="molecule type" value="Genomic_DNA"/>
</dbReference>
<keyword evidence="1" id="KW-0812">Transmembrane</keyword>
<sequence>MKILNKQNFWDKLFMFSFILLIIKLISILISFFYLPASEVFLDLLLFLIIGFVILLSSIGLKSGKFSSGSRSGFGGFFGLGSSRGGSAYVGNDLFNKIYQKYTEAAKKYAAEGEYKKAANIYLRLLQDPHQAALTLKDGKFYSEAAVIYLKKLDDKKSAAECYEKGLEYGKAIQLHTELENFEKVGDLYKIQNNIPKARHFYQIVIDDYFKKNQFVKASLVHRYKMEQAEAAQNMLKSGWEKNYDAYNCLNNYFQNIADPKLLEKEITHFYKVCNHERKEVFLKVLKVEYKKHADLQDKIKEIGYEIIAERAEKNPAFVSEIKFFSEKDMVIYKDITLYKSPNSKILR</sequence>
<dbReference type="AlphaFoldDB" id="A0A8J8G973"/>
<keyword evidence="1" id="KW-1133">Transmembrane helix</keyword>
<keyword evidence="3" id="KW-1185">Reference proteome</keyword>
<reference evidence="2" key="1">
    <citation type="submission" date="2020-05" db="EMBL/GenBank/DDBJ databases">
        <title>Genomic Encyclopedia of Type Strains, Phase IV (KMG-V): Genome sequencing to study the core and pangenomes of soil and plant-associated prokaryotes.</title>
        <authorList>
            <person name="Whitman W."/>
        </authorList>
    </citation>
    <scope>NUCLEOTIDE SEQUENCE</scope>
    <source>
        <strain evidence="2">16F</strain>
    </source>
</reference>
<dbReference type="RefSeq" id="WP_173780206.1">
    <property type="nucleotide sequence ID" value="NZ_JABSNO010000025.1"/>
</dbReference>
<dbReference type="Gene3D" id="1.25.40.10">
    <property type="entry name" value="Tetratricopeptide repeat domain"/>
    <property type="match status" value="1"/>
</dbReference>
<keyword evidence="1" id="KW-0472">Membrane</keyword>